<dbReference type="Proteomes" id="UP000242320">
    <property type="component" value="Unassembled WGS sequence"/>
</dbReference>
<evidence type="ECO:0008006" key="4">
    <source>
        <dbReference type="Google" id="ProtNLM"/>
    </source>
</evidence>
<dbReference type="InterPro" id="IPR027417">
    <property type="entry name" value="P-loop_NTPase"/>
</dbReference>
<gene>
    <name evidence="2" type="ORF">B8W69_06570</name>
</gene>
<feature type="region of interest" description="Disordered" evidence="1">
    <location>
        <begin position="1"/>
        <end position="35"/>
    </location>
</feature>
<sequence>MTTNNTNNDTSASDSTPTDWQPYKPSTTITPWHPDPVLPGCEDWDDEYQWGLAIQDGISLYVAPDIPKVREHNIAARKRWDAAQEDRRRESAKRRASMSDDDRHERALRLLDWRCFTGQRCGKQGFPALALLTGGDHSPRDAETNKALRYLAPLVNDQDLTREDLRDAIIRANELNGSLSDPKNKNRAQVEADIDRAISKFTEPFDWTRMDSERGIPAEIRKTNGASVNRSAGTGAALSQKTQTNSAATESAISMPKLWNASDLKPGKPVEWLARQRIPRSAVSLLVGEEGIGKSLFWIWIVAAITTGAALPAFGIEQGQPQPVVLAVTEDDWQDTVRPRLEVAGANLDMVRLICIDDDGSGAPVFPRDGQLIIDADPAPVLVVIDPWLDTVSPDLKVRNTQDARLALHPFKEIATKTKAAILLVTHTNRLDSSNPRDLYGVSATLRQKARMSLFCIENDEGNLVVGPEKANMTQLVNATILTKQSVWHFQDRFEDEGSVPRLQYIGQSDKTIRQHVAEMSTLKRAGDDETVSAQVWLAGFLRDGPQWSNTVVEAAKERGISKDRVDRAKLKIHAISKRVDGNGGWFMCLPEHEGRQPETPR</sequence>
<accession>A0A1X2L9U4</accession>
<feature type="compositionally biased region" description="Basic and acidic residues" evidence="1">
    <location>
        <begin position="78"/>
        <end position="89"/>
    </location>
</feature>
<dbReference type="OrthoDB" id="4926055at2"/>
<dbReference type="RefSeq" id="WP_085289099.1">
    <property type="nucleotide sequence ID" value="NZ_NCXM01000005.1"/>
</dbReference>
<feature type="region of interest" description="Disordered" evidence="1">
    <location>
        <begin position="78"/>
        <end position="101"/>
    </location>
</feature>
<feature type="compositionally biased region" description="Low complexity" evidence="1">
    <location>
        <begin position="1"/>
        <end position="19"/>
    </location>
</feature>
<evidence type="ECO:0000313" key="3">
    <source>
        <dbReference type="Proteomes" id="UP000242320"/>
    </source>
</evidence>
<dbReference type="EMBL" id="NCXM01000005">
    <property type="protein sequence ID" value="OSC30695.1"/>
    <property type="molecule type" value="Genomic_DNA"/>
</dbReference>
<name>A0A1X2L9U4_9MYCO</name>
<dbReference type="Gene3D" id="3.40.50.300">
    <property type="entry name" value="P-loop containing nucleotide triphosphate hydrolases"/>
    <property type="match status" value="1"/>
</dbReference>
<reference evidence="2 3" key="1">
    <citation type="submission" date="2017-04" db="EMBL/GenBank/DDBJ databases">
        <title>The new phylogeny of genus Mycobacterium.</title>
        <authorList>
            <person name="Tortoli E."/>
            <person name="Trovato A."/>
            <person name="Cirillo D.M."/>
        </authorList>
    </citation>
    <scope>NUCLEOTIDE SEQUENCE [LARGE SCALE GENOMIC DNA]</scope>
    <source>
        <strain evidence="2 3">DSM 45247</strain>
    </source>
</reference>
<dbReference type="AlphaFoldDB" id="A0A1X2L9U4"/>
<evidence type="ECO:0000256" key="1">
    <source>
        <dbReference type="SAM" id="MobiDB-lite"/>
    </source>
</evidence>
<organism evidence="2 3">
    <name type="scientific">Mycolicibacterium vulneris</name>
    <dbReference type="NCBI Taxonomy" id="547163"/>
    <lineage>
        <taxon>Bacteria</taxon>
        <taxon>Bacillati</taxon>
        <taxon>Actinomycetota</taxon>
        <taxon>Actinomycetes</taxon>
        <taxon>Mycobacteriales</taxon>
        <taxon>Mycobacteriaceae</taxon>
        <taxon>Mycolicibacterium</taxon>
    </lineage>
</organism>
<proteinExistence type="predicted"/>
<dbReference type="Pfam" id="PF13481">
    <property type="entry name" value="AAA_25"/>
    <property type="match status" value="1"/>
</dbReference>
<evidence type="ECO:0000313" key="2">
    <source>
        <dbReference type="EMBL" id="OSC30695.1"/>
    </source>
</evidence>
<protein>
    <recommendedName>
        <fullName evidence="4">AAA+ ATPase domain-containing protein</fullName>
    </recommendedName>
</protein>
<dbReference type="SUPFAM" id="SSF52540">
    <property type="entry name" value="P-loop containing nucleoside triphosphate hydrolases"/>
    <property type="match status" value="1"/>
</dbReference>
<comment type="caution">
    <text evidence="2">The sequence shown here is derived from an EMBL/GenBank/DDBJ whole genome shotgun (WGS) entry which is preliminary data.</text>
</comment>
<feature type="region of interest" description="Disordered" evidence="1">
    <location>
        <begin position="228"/>
        <end position="250"/>
    </location>
</feature>
<keyword evidence="3" id="KW-1185">Reference proteome</keyword>